<organism evidence="2">
    <name type="scientific">Caulobacter sp. 73W</name>
    <dbReference type="NCBI Taxonomy" id="3161137"/>
    <lineage>
        <taxon>Bacteria</taxon>
        <taxon>Pseudomonadati</taxon>
        <taxon>Pseudomonadota</taxon>
        <taxon>Alphaproteobacteria</taxon>
        <taxon>Caulobacterales</taxon>
        <taxon>Caulobacteraceae</taxon>
        <taxon>Caulobacter</taxon>
    </lineage>
</organism>
<feature type="domain" description="HTH cro/C1-type" evidence="1">
    <location>
        <begin position="16"/>
        <end position="40"/>
    </location>
</feature>
<protein>
    <submittedName>
        <fullName evidence="2">Helix-turn-helix transcriptional regulator</fullName>
    </submittedName>
</protein>
<dbReference type="EMBL" id="CP158375">
    <property type="protein sequence ID" value="XDO98487.1"/>
    <property type="molecule type" value="Genomic_DNA"/>
</dbReference>
<dbReference type="SMART" id="SM00530">
    <property type="entry name" value="HTH_XRE"/>
    <property type="match status" value="1"/>
</dbReference>
<sequence length="99" mass="10913">MLKTPVELMEELGRRIAFRRKSLGLTQQAAAERSGVSYRTWRRLEVSGQASLSDVVKACIALRCEEGLDALFPPPAATSLDELLNQQKVQAGARGSKRQ</sequence>
<dbReference type="CDD" id="cd00093">
    <property type="entry name" value="HTH_XRE"/>
    <property type="match status" value="1"/>
</dbReference>
<dbReference type="RefSeq" id="WP_369062362.1">
    <property type="nucleotide sequence ID" value="NZ_CP158375.1"/>
</dbReference>
<proteinExistence type="predicted"/>
<dbReference type="GO" id="GO:0003677">
    <property type="term" value="F:DNA binding"/>
    <property type="evidence" value="ECO:0007669"/>
    <property type="project" value="InterPro"/>
</dbReference>
<reference evidence="2" key="1">
    <citation type="submission" date="2024-06" db="EMBL/GenBank/DDBJ databases">
        <title>Caulobacter inopinatus, sp. nov.</title>
        <authorList>
            <person name="Donachie S.P."/>
        </authorList>
    </citation>
    <scope>NUCLEOTIDE SEQUENCE</scope>
    <source>
        <strain evidence="2">73W</strain>
    </source>
</reference>
<dbReference type="SUPFAM" id="SSF47413">
    <property type="entry name" value="lambda repressor-like DNA-binding domains"/>
    <property type="match status" value="1"/>
</dbReference>
<evidence type="ECO:0000313" key="2">
    <source>
        <dbReference type="EMBL" id="XDO98487.1"/>
    </source>
</evidence>
<evidence type="ECO:0000259" key="1">
    <source>
        <dbReference type="PROSITE" id="PS50943"/>
    </source>
</evidence>
<dbReference type="Pfam" id="PF01381">
    <property type="entry name" value="HTH_3"/>
    <property type="match status" value="1"/>
</dbReference>
<dbReference type="InterPro" id="IPR010982">
    <property type="entry name" value="Lambda_DNA-bd_dom_sf"/>
</dbReference>
<dbReference type="Gene3D" id="1.10.260.40">
    <property type="entry name" value="lambda repressor-like DNA-binding domains"/>
    <property type="match status" value="1"/>
</dbReference>
<dbReference type="PROSITE" id="PS50943">
    <property type="entry name" value="HTH_CROC1"/>
    <property type="match status" value="1"/>
</dbReference>
<dbReference type="InterPro" id="IPR001387">
    <property type="entry name" value="Cro/C1-type_HTH"/>
</dbReference>
<accession>A0AB39KY81</accession>
<dbReference type="AlphaFoldDB" id="A0AB39KY81"/>
<gene>
    <name evidence="2" type="ORF">ABOZ73_08750</name>
</gene>
<name>A0AB39KY81_9CAUL</name>